<name>A0AAW6TE49_FAUOS</name>
<gene>
    <name evidence="1" type="ORF">E6P75_02635</name>
</gene>
<evidence type="ECO:0008006" key="2">
    <source>
        <dbReference type="Google" id="ProtNLM"/>
    </source>
</evidence>
<protein>
    <recommendedName>
        <fullName evidence="2">Lipoprotein</fullName>
    </recommendedName>
</protein>
<reference evidence="1" key="1">
    <citation type="submission" date="2019-04" db="EMBL/GenBank/DDBJ databases">
        <title>Moraxella osloensis CCUG 73412, isolated from corneal scrapings as causative agent of keratitis.</title>
        <authorList>
            <person name="Connolly G."/>
            <person name="Jaen-Luchoro D."/>
            <person name="Pinyeiro-Iglesias B."/>
            <person name="Curry A."/>
            <person name="Knowles S."/>
            <person name="Moore E.R.B."/>
        </authorList>
    </citation>
    <scope>NUCLEOTIDE SEQUENCE</scope>
    <source>
        <strain evidence="1">CCUG 73412</strain>
    </source>
</reference>
<organism evidence="1">
    <name type="scientific">Faucicola osloensis</name>
    <name type="common">Moraxella osloensis</name>
    <dbReference type="NCBI Taxonomy" id="34062"/>
    <lineage>
        <taxon>Bacteria</taxon>
        <taxon>Pseudomonadati</taxon>
        <taxon>Pseudomonadota</taxon>
        <taxon>Gammaproteobacteria</taxon>
        <taxon>Moraxellales</taxon>
        <taxon>Moraxellaceae</taxon>
        <taxon>Faucicola</taxon>
    </lineage>
</organism>
<accession>A0AAW6TE49</accession>
<dbReference type="AlphaFoldDB" id="A0AAW6TE49"/>
<comment type="caution">
    <text evidence="1">The sequence shown here is derived from an EMBL/GenBank/DDBJ whole genome shotgun (WGS) entry which is preliminary data.</text>
</comment>
<evidence type="ECO:0000313" key="1">
    <source>
        <dbReference type="EMBL" id="MDI4509107.1"/>
    </source>
</evidence>
<dbReference type="EMBL" id="SSCJ01000001">
    <property type="protein sequence ID" value="MDI4509107.1"/>
    <property type="molecule type" value="Genomic_DNA"/>
</dbReference>
<proteinExistence type="predicted"/>
<sequence length="361" mass="39237">MSYSQVPYKKASCKKAPCKKVPDKKASYKIGMLTAFTIALSACGGSGSETVDNALNDANDSYKNIATDVRAAYKKVEDKLTNKEKSMAEILQSIFLPEDSLDNFLDKITPEGGKGGLYVGYFVEDNDNEPNDSDLGVVYFDIGNDYAASVYGQMSYQQKTCQDPNTLTTEKISIKTDEAIGGVLSGTLDPAAKFDNTVLKFLQFDELKTSVAGMPFNGDYDSNRDYWDGQYSYQVGVDFGKQLSDNKDGCDVNYTLGGDGDFKVLPLTATIGNLGVNLTGTGSTLNLNWTAPANTARTLVTQINLDKATDRGMGFVRTNQLTYGTTFTPFVDATKANYAFVVQTFDATNKLTGYQAMIKAL</sequence>